<name>A0A1X1KQX6_STRMT</name>
<evidence type="ECO:0000256" key="1">
    <source>
        <dbReference type="SAM" id="Phobius"/>
    </source>
</evidence>
<accession>A0A1X1KQX6</accession>
<sequence>MGTKLNNLFLWCNEKYIITMRWWLVLSGIIFLSLIDATRKIVKNVISYLNVLFPLWHFEYKIIAVFLLNFIFVLWLGTTIFVMILKLYLFIYSFCTKNKKEVPQELVYKINKTRAKNLWIIGPWGSGKTKLIKESLLALKKKYFYVSLFGLNNRSDIIKEINTQVVQDSILSNLINIPVIGSLFGWIISQDGLQILKRFQDRILVLDDFERVGGIKDDDINIKDYSIYNEALGVIDYIEQEIGMKVIVITSNDGIIKLFDEVIVPKFYPIKYDVGFSKESIKSIAKSYLSNNKQSEQLSEIFYILWSKRIDNEKNNEYLNNNYRPIINDLIYLSQIRDSKTIKSIMLSSYFSDLKFDLKTGNSINYEIAKLLAMNDQNKKVKKYLNNQIIELLTEDDDLTVSEIQNFDSQEKSLEFDKQILVAKIYWNGRIDNEFVYDINQTDIKILFQKEPQILVGNKLLAQIITNYYLSKSDEQNFKLLDTIKNQRKLYRMWKKVLIKDVIKKYNNGKRNFLTSNQFQRLVEYLQSLDTPFFDDKIFLTLIDSICNDNLNSLLENEETFLSGLLVNYIKLKQPEYEFNKNRIPFYLLENFIKYEYPKLSLPISDIRNKISLNYVSEFSSSMEKRRNLRQEIFESILYNMQKNPNKDYSKRTFSNSINDLKIYKEHAYFFVMELDPKELIGGIQILDLLIKFLCADNQSYIPKLLSILENALIDDKGEEENLRGPKTPIYEEDGIFYDYIENVSARYNRWIDELKTLEKNIVPI</sequence>
<keyword evidence="1" id="KW-1133">Transmembrane helix</keyword>
<dbReference type="Gene3D" id="3.40.50.300">
    <property type="entry name" value="P-loop containing nucleotide triphosphate hydrolases"/>
    <property type="match status" value="1"/>
</dbReference>
<dbReference type="OrthoDB" id="88903at2"/>
<dbReference type="RefSeq" id="WP_142358865.1">
    <property type="nucleotide sequence ID" value="NZ_NCVK01000018.1"/>
</dbReference>
<dbReference type="AlphaFoldDB" id="A0A1X1KQX6"/>
<evidence type="ECO:0000313" key="2">
    <source>
        <dbReference type="EMBL" id="ORP01845.1"/>
    </source>
</evidence>
<evidence type="ECO:0000313" key="3">
    <source>
        <dbReference type="Proteomes" id="UP000193517"/>
    </source>
</evidence>
<evidence type="ECO:0008006" key="4">
    <source>
        <dbReference type="Google" id="ProtNLM"/>
    </source>
</evidence>
<organism evidence="2 3">
    <name type="scientific">Streptococcus mitis</name>
    <dbReference type="NCBI Taxonomy" id="28037"/>
    <lineage>
        <taxon>Bacteria</taxon>
        <taxon>Bacillati</taxon>
        <taxon>Bacillota</taxon>
        <taxon>Bacilli</taxon>
        <taxon>Lactobacillales</taxon>
        <taxon>Streptococcaceae</taxon>
        <taxon>Streptococcus</taxon>
        <taxon>Streptococcus mitis group</taxon>
    </lineage>
</organism>
<dbReference type="Proteomes" id="UP000193517">
    <property type="component" value="Unassembled WGS sequence"/>
</dbReference>
<dbReference type="SUPFAM" id="SSF52540">
    <property type="entry name" value="P-loop containing nucleoside triphosphate hydrolases"/>
    <property type="match status" value="1"/>
</dbReference>
<protein>
    <recommendedName>
        <fullName evidence="4">NTPase</fullName>
    </recommendedName>
</protein>
<dbReference type="InterPro" id="IPR027417">
    <property type="entry name" value="P-loop_NTPase"/>
</dbReference>
<feature type="transmembrane region" description="Helical" evidence="1">
    <location>
        <begin position="63"/>
        <end position="91"/>
    </location>
</feature>
<keyword evidence="1" id="KW-0472">Membrane</keyword>
<proteinExistence type="predicted"/>
<keyword evidence="1" id="KW-0812">Transmembrane</keyword>
<feature type="transmembrane region" description="Helical" evidence="1">
    <location>
        <begin position="20"/>
        <end position="42"/>
    </location>
</feature>
<dbReference type="EMBL" id="NCVK01000018">
    <property type="protein sequence ID" value="ORP01845.1"/>
    <property type="molecule type" value="Genomic_DNA"/>
</dbReference>
<gene>
    <name evidence="2" type="ORF">B7695_05580</name>
</gene>
<reference evidence="2 3" key="1">
    <citation type="journal article" date="2016" name="Eur. J. Clin. Microbiol. Infect. Dis.">
        <title>Whole genome sequencing as a tool for phylogenetic analysis of clinical strains of Mitis group streptococci.</title>
        <authorList>
            <person name="Rasmussen L.H."/>
            <person name="Dargis R."/>
            <person name="Hojholt K."/>
            <person name="Christensen J.J."/>
            <person name="Skovgaard O."/>
            <person name="Justesen U.S."/>
            <person name="Rosenvinge F.S."/>
            <person name="Moser C."/>
            <person name="Lukjancenko O."/>
            <person name="Rasmussen S."/>
            <person name="Nielsen X.C."/>
        </authorList>
    </citation>
    <scope>NUCLEOTIDE SEQUENCE [LARGE SCALE GENOMIC DNA]</scope>
    <source>
        <strain evidence="2 3">OD_317805_11</strain>
    </source>
</reference>
<comment type="caution">
    <text evidence="2">The sequence shown here is derived from an EMBL/GenBank/DDBJ whole genome shotgun (WGS) entry which is preliminary data.</text>
</comment>